<comment type="caution">
    <text evidence="3">The sequence shown here is derived from an EMBL/GenBank/DDBJ whole genome shotgun (WGS) entry which is preliminary data.</text>
</comment>
<dbReference type="SUPFAM" id="SSF53335">
    <property type="entry name" value="S-adenosyl-L-methionine-dependent methyltransferases"/>
    <property type="match status" value="1"/>
</dbReference>
<dbReference type="GO" id="GO:0035243">
    <property type="term" value="F:protein-arginine omega-N symmetric methyltransferase activity"/>
    <property type="evidence" value="ECO:0007669"/>
    <property type="project" value="TreeGrafter"/>
</dbReference>
<sequence length="392" mass="44050">MTVTSVEEKPEFISWLQRQIEVSQGITFARFMELALYHPDYGYYTSARTRIGKEGDFFTSSSVHSCFGHLIARQLEQMWQLLGRGDFVVAEQGAGEGHLAVDVLDAIKEDFPACYQSLTYRIVEISPDARQRQQEALHQHVAAGRVGWCALDDLAGMRGCFLSNELVDAFPVHLVQTIKGKLQEVYVVSRQNGFAEELRAPSTPQLVDYFEQIGIAPAEGNRCEVNLAARDWMTQVAGVLAEGFVLTIDYGYLAKDLYAPERHGGTLLCYHKHQTNEDPYRHIGCQDMTAHVDFTALQQVGKENGLEPLYFGHQYQFLMGLGFIELLMQMQSRETDPRKAQALRMSMKRLILPEAGMGESFKVLIQGKNVGQPELLCGRRIQDIPLPATGLI</sequence>
<gene>
    <name evidence="3" type="ORF">ICT70_12160</name>
</gene>
<name>A0A8J6UHG8_9BACT</name>
<reference evidence="3" key="1">
    <citation type="submission" date="2020-09" db="EMBL/GenBank/DDBJ databases">
        <title>Pelobacter alkaliphilus sp. nov., a novel anaerobic arsenate-reducing bacterium from terrestrial mud volcano.</title>
        <authorList>
            <person name="Khomyakova M.A."/>
            <person name="Merkel A.Y."/>
            <person name="Slobodkin A.I."/>
        </authorList>
    </citation>
    <scope>NUCLEOTIDE SEQUENCE</scope>
    <source>
        <strain evidence="3">M08fum</strain>
    </source>
</reference>
<evidence type="ECO:0000256" key="2">
    <source>
        <dbReference type="ARBA" id="ARBA00022679"/>
    </source>
</evidence>
<dbReference type="InterPro" id="IPR038375">
    <property type="entry name" value="NDUFAF7_sf"/>
</dbReference>
<dbReference type="RefSeq" id="WP_191157038.1">
    <property type="nucleotide sequence ID" value="NZ_JACWUN010000015.1"/>
</dbReference>
<organism evidence="3 4">
    <name type="scientific">Pelovirga terrestris</name>
    <dbReference type="NCBI Taxonomy" id="2771352"/>
    <lineage>
        <taxon>Bacteria</taxon>
        <taxon>Pseudomonadati</taxon>
        <taxon>Thermodesulfobacteriota</taxon>
        <taxon>Desulfuromonadia</taxon>
        <taxon>Geobacterales</taxon>
        <taxon>Geobacteraceae</taxon>
        <taxon>Pelovirga</taxon>
    </lineage>
</organism>
<dbReference type="PANTHER" id="PTHR12049:SF7">
    <property type="entry name" value="PROTEIN ARGININE METHYLTRANSFERASE NDUFAF7, MITOCHONDRIAL"/>
    <property type="match status" value="1"/>
</dbReference>
<keyword evidence="4" id="KW-1185">Reference proteome</keyword>
<dbReference type="GO" id="GO:0032259">
    <property type="term" value="P:methylation"/>
    <property type="evidence" value="ECO:0007669"/>
    <property type="project" value="UniProtKB-KW"/>
</dbReference>
<keyword evidence="2" id="KW-0808">Transferase</keyword>
<evidence type="ECO:0000313" key="3">
    <source>
        <dbReference type="EMBL" id="MBD1401428.1"/>
    </source>
</evidence>
<protein>
    <submittedName>
        <fullName evidence="3">SAM-dependent methyltransferase</fullName>
    </submittedName>
</protein>
<dbReference type="InterPro" id="IPR029063">
    <property type="entry name" value="SAM-dependent_MTases_sf"/>
</dbReference>
<dbReference type="Pfam" id="PF02636">
    <property type="entry name" value="Methyltransf_28"/>
    <property type="match status" value="1"/>
</dbReference>
<dbReference type="InterPro" id="IPR003788">
    <property type="entry name" value="NDUFAF7"/>
</dbReference>
<dbReference type="EMBL" id="JACWUN010000015">
    <property type="protein sequence ID" value="MBD1401428.1"/>
    <property type="molecule type" value="Genomic_DNA"/>
</dbReference>
<proteinExistence type="predicted"/>
<dbReference type="Proteomes" id="UP000632828">
    <property type="component" value="Unassembled WGS sequence"/>
</dbReference>
<accession>A0A8J6UHG8</accession>
<evidence type="ECO:0000313" key="4">
    <source>
        <dbReference type="Proteomes" id="UP000632828"/>
    </source>
</evidence>
<dbReference type="PANTHER" id="PTHR12049">
    <property type="entry name" value="PROTEIN ARGININE METHYLTRANSFERASE NDUFAF7, MITOCHONDRIAL"/>
    <property type="match status" value="1"/>
</dbReference>
<dbReference type="AlphaFoldDB" id="A0A8J6UHG8"/>
<keyword evidence="1 3" id="KW-0489">Methyltransferase</keyword>
<evidence type="ECO:0000256" key="1">
    <source>
        <dbReference type="ARBA" id="ARBA00022603"/>
    </source>
</evidence>
<dbReference type="Gene3D" id="3.40.50.12710">
    <property type="match status" value="1"/>
</dbReference>